<dbReference type="EMBL" id="ML208330">
    <property type="protein sequence ID" value="TFK69480.1"/>
    <property type="molecule type" value="Genomic_DNA"/>
</dbReference>
<proteinExistence type="predicted"/>
<protein>
    <submittedName>
        <fullName evidence="1">Uncharacterized protein</fullName>
    </submittedName>
</protein>
<organism evidence="1 2">
    <name type="scientific">Pluteus cervinus</name>
    <dbReference type="NCBI Taxonomy" id="181527"/>
    <lineage>
        <taxon>Eukaryota</taxon>
        <taxon>Fungi</taxon>
        <taxon>Dikarya</taxon>
        <taxon>Basidiomycota</taxon>
        <taxon>Agaricomycotina</taxon>
        <taxon>Agaricomycetes</taxon>
        <taxon>Agaricomycetidae</taxon>
        <taxon>Agaricales</taxon>
        <taxon>Pluteineae</taxon>
        <taxon>Pluteaceae</taxon>
        <taxon>Pluteus</taxon>
    </lineage>
</organism>
<accession>A0ACD3AUR4</accession>
<sequence>MGIAKNEVPQPQIQAVDIDGDGDHGPICDGDKEHREGVPILPPELEQRIFTLAFHNDGGMKEMQDCCDLLLVAKKTFEWVAPLVYKIVIIHSTIHWPPMGLWPDKLQRYGKYVRHLLLEDGREANAKHYLTHCTNITNLALINLPRLAESHPLSLVAALPLKELSIDIRFLPESSQPISSFASITHLDLAYFSEWDELPVNILSQFPSLTHLMMLGDDNCTNEDVNCIIEQVPELEVFILVSYIRPCRILQNELVDDLNDLRVVGLRCTFVPHWKAAAQGLENPWSFAEEVIAKRRKNELDGAMT</sequence>
<name>A0ACD3AUR4_9AGAR</name>
<reference evidence="1 2" key="1">
    <citation type="journal article" date="2019" name="Nat. Ecol. Evol.">
        <title>Megaphylogeny resolves global patterns of mushroom evolution.</title>
        <authorList>
            <person name="Varga T."/>
            <person name="Krizsan K."/>
            <person name="Foldi C."/>
            <person name="Dima B."/>
            <person name="Sanchez-Garcia M."/>
            <person name="Sanchez-Ramirez S."/>
            <person name="Szollosi G.J."/>
            <person name="Szarkandi J.G."/>
            <person name="Papp V."/>
            <person name="Albert L."/>
            <person name="Andreopoulos W."/>
            <person name="Angelini C."/>
            <person name="Antonin V."/>
            <person name="Barry K.W."/>
            <person name="Bougher N.L."/>
            <person name="Buchanan P."/>
            <person name="Buyck B."/>
            <person name="Bense V."/>
            <person name="Catcheside P."/>
            <person name="Chovatia M."/>
            <person name="Cooper J."/>
            <person name="Damon W."/>
            <person name="Desjardin D."/>
            <person name="Finy P."/>
            <person name="Geml J."/>
            <person name="Haridas S."/>
            <person name="Hughes K."/>
            <person name="Justo A."/>
            <person name="Karasinski D."/>
            <person name="Kautmanova I."/>
            <person name="Kiss B."/>
            <person name="Kocsube S."/>
            <person name="Kotiranta H."/>
            <person name="LaButti K.M."/>
            <person name="Lechner B.E."/>
            <person name="Liimatainen K."/>
            <person name="Lipzen A."/>
            <person name="Lukacs Z."/>
            <person name="Mihaltcheva S."/>
            <person name="Morgado L.N."/>
            <person name="Niskanen T."/>
            <person name="Noordeloos M.E."/>
            <person name="Ohm R.A."/>
            <person name="Ortiz-Santana B."/>
            <person name="Ovrebo C."/>
            <person name="Racz N."/>
            <person name="Riley R."/>
            <person name="Savchenko A."/>
            <person name="Shiryaev A."/>
            <person name="Soop K."/>
            <person name="Spirin V."/>
            <person name="Szebenyi C."/>
            <person name="Tomsovsky M."/>
            <person name="Tulloss R.E."/>
            <person name="Uehling J."/>
            <person name="Grigoriev I.V."/>
            <person name="Vagvolgyi C."/>
            <person name="Papp T."/>
            <person name="Martin F.M."/>
            <person name="Miettinen O."/>
            <person name="Hibbett D.S."/>
            <person name="Nagy L.G."/>
        </authorList>
    </citation>
    <scope>NUCLEOTIDE SEQUENCE [LARGE SCALE GENOMIC DNA]</scope>
    <source>
        <strain evidence="1 2">NL-1719</strain>
    </source>
</reference>
<evidence type="ECO:0000313" key="2">
    <source>
        <dbReference type="Proteomes" id="UP000308600"/>
    </source>
</evidence>
<gene>
    <name evidence="1" type="ORF">BDN72DRAFT_897259</name>
</gene>
<keyword evidence="2" id="KW-1185">Reference proteome</keyword>
<evidence type="ECO:0000313" key="1">
    <source>
        <dbReference type="EMBL" id="TFK69480.1"/>
    </source>
</evidence>
<dbReference type="Proteomes" id="UP000308600">
    <property type="component" value="Unassembled WGS sequence"/>
</dbReference>